<keyword evidence="6" id="KW-0732">Signal</keyword>
<keyword evidence="11" id="KW-1015">Disulfide bond</keyword>
<evidence type="ECO:0000256" key="9">
    <source>
        <dbReference type="ARBA" id="ARBA00022989"/>
    </source>
</evidence>
<evidence type="ECO:0000256" key="13">
    <source>
        <dbReference type="ARBA" id="ARBA00038393"/>
    </source>
</evidence>
<accession>A0A5N5NSI8</accession>
<evidence type="ECO:0000256" key="12">
    <source>
        <dbReference type="ARBA" id="ARBA00024184"/>
    </source>
</evidence>
<dbReference type="PANTHER" id="PTHR32080">
    <property type="entry name" value="ANTIFUNGAL PROTEIN GINKBILOBIN-2-LIKE"/>
    <property type="match status" value="1"/>
</dbReference>
<evidence type="ECO:0000256" key="14">
    <source>
        <dbReference type="SAM" id="Phobius"/>
    </source>
</evidence>
<proteinExistence type="inferred from homology"/>
<dbReference type="FunFam" id="3.30.430.20:FF:000001">
    <property type="entry name" value="cysteine-rich repeat secretory protein 3"/>
    <property type="match status" value="1"/>
</dbReference>
<dbReference type="GO" id="GO:0010497">
    <property type="term" value="P:plasmodesmata-mediated intercellular transport"/>
    <property type="evidence" value="ECO:0007669"/>
    <property type="project" value="TreeGrafter"/>
</dbReference>
<comment type="subcellular location">
    <subcellularLocation>
        <location evidence="12">Cell junction</location>
        <location evidence="12">Plasmodesma</location>
    </subcellularLocation>
    <subcellularLocation>
        <location evidence="1">Cell membrane</location>
        <topology evidence="1">Single-pass type I membrane protein</topology>
    </subcellularLocation>
</comment>
<gene>
    <name evidence="16" type="ORF">DKX38_003646</name>
</gene>
<keyword evidence="7" id="KW-0677">Repeat</keyword>
<feature type="domain" description="Gnk2-homologous" evidence="15">
    <location>
        <begin position="142"/>
        <end position="243"/>
    </location>
</feature>
<dbReference type="GO" id="GO:0009506">
    <property type="term" value="C:plasmodesma"/>
    <property type="evidence" value="ECO:0007669"/>
    <property type="project" value="UniProtKB-SubCell"/>
</dbReference>
<keyword evidence="5 14" id="KW-0812">Transmembrane</keyword>
<keyword evidence="17" id="KW-1185">Reference proteome</keyword>
<evidence type="ECO:0000256" key="4">
    <source>
        <dbReference type="ARBA" id="ARBA00022581"/>
    </source>
</evidence>
<name>A0A5N5NSI8_9ROSI</name>
<dbReference type="InterPro" id="IPR038408">
    <property type="entry name" value="GNK2_sf"/>
</dbReference>
<comment type="similarity">
    <text evidence="13">Belongs to the cysteine-rich repeat secretory protein family. Plasmodesmata-located proteins (PDLD) subfamily.</text>
</comment>
<dbReference type="Gene3D" id="3.30.430.20">
    <property type="entry name" value="Gnk2 domain, C-X8-C-X2-C motif"/>
    <property type="match status" value="2"/>
</dbReference>
<keyword evidence="10 14" id="KW-0472">Membrane</keyword>
<comment type="caution">
    <text evidence="16">The sequence shown here is derived from an EMBL/GenBank/DDBJ whole genome shotgun (WGS) entry which is preliminary data.</text>
</comment>
<dbReference type="InterPro" id="IPR051378">
    <property type="entry name" value="Cell2Cell_Antifungal"/>
</dbReference>
<keyword evidence="4" id="KW-0945">Host-virus interaction</keyword>
<evidence type="ECO:0000256" key="8">
    <source>
        <dbReference type="ARBA" id="ARBA00022949"/>
    </source>
</evidence>
<dbReference type="InterPro" id="IPR002902">
    <property type="entry name" value="GNK2"/>
</dbReference>
<dbReference type="Proteomes" id="UP000326939">
    <property type="component" value="Chromosome 2"/>
</dbReference>
<dbReference type="GO" id="GO:0046739">
    <property type="term" value="P:transport of virus in multicellular host"/>
    <property type="evidence" value="ECO:0007669"/>
    <property type="project" value="UniProtKB-ARBA"/>
</dbReference>
<evidence type="ECO:0000256" key="6">
    <source>
        <dbReference type="ARBA" id="ARBA00022729"/>
    </source>
</evidence>
<evidence type="ECO:0000256" key="7">
    <source>
        <dbReference type="ARBA" id="ARBA00022737"/>
    </source>
</evidence>
<evidence type="ECO:0000313" key="17">
    <source>
        <dbReference type="Proteomes" id="UP000326939"/>
    </source>
</evidence>
<organism evidence="16 17">
    <name type="scientific">Salix brachista</name>
    <dbReference type="NCBI Taxonomy" id="2182728"/>
    <lineage>
        <taxon>Eukaryota</taxon>
        <taxon>Viridiplantae</taxon>
        <taxon>Streptophyta</taxon>
        <taxon>Embryophyta</taxon>
        <taxon>Tracheophyta</taxon>
        <taxon>Spermatophyta</taxon>
        <taxon>Magnoliopsida</taxon>
        <taxon>eudicotyledons</taxon>
        <taxon>Gunneridae</taxon>
        <taxon>Pentapetalae</taxon>
        <taxon>rosids</taxon>
        <taxon>fabids</taxon>
        <taxon>Malpighiales</taxon>
        <taxon>Salicaceae</taxon>
        <taxon>Saliceae</taxon>
        <taxon>Salix</taxon>
    </lineage>
</organism>
<keyword evidence="8" id="KW-0965">Cell junction</keyword>
<dbReference type="PANTHER" id="PTHR32080:SF36">
    <property type="entry name" value="PLASMODESMATA-LOCATED PROTEIN 1"/>
    <property type="match status" value="1"/>
</dbReference>
<dbReference type="GO" id="GO:0005886">
    <property type="term" value="C:plasma membrane"/>
    <property type="evidence" value="ECO:0007669"/>
    <property type="project" value="UniProtKB-SubCell"/>
</dbReference>
<keyword evidence="3" id="KW-1003">Cell membrane</keyword>
<reference evidence="17" key="1">
    <citation type="journal article" date="2019" name="Gigascience">
        <title>De novo genome assembly of the endangered Acer yangbiense, a plant species with extremely small populations endemic to Yunnan Province, China.</title>
        <authorList>
            <person name="Yang J."/>
            <person name="Wariss H.M."/>
            <person name="Tao L."/>
            <person name="Zhang R."/>
            <person name="Yun Q."/>
            <person name="Hollingsworth P."/>
            <person name="Dao Z."/>
            <person name="Luo G."/>
            <person name="Guo H."/>
            <person name="Ma Y."/>
            <person name="Sun W."/>
        </authorList>
    </citation>
    <scope>NUCLEOTIDE SEQUENCE [LARGE SCALE GENOMIC DNA]</scope>
    <source>
        <strain evidence="17">cv. br00</strain>
    </source>
</reference>
<protein>
    <recommendedName>
        <fullName evidence="15">Gnk2-homologous domain-containing protein</fullName>
    </recommendedName>
</protein>
<evidence type="ECO:0000256" key="2">
    <source>
        <dbReference type="ARBA" id="ARBA00022448"/>
    </source>
</evidence>
<dbReference type="FunFam" id="3.30.430.20:FF:000008">
    <property type="entry name" value="cysteine-rich repeat secretory protein 3"/>
    <property type="match status" value="1"/>
</dbReference>
<evidence type="ECO:0000259" key="15">
    <source>
        <dbReference type="PROSITE" id="PS51473"/>
    </source>
</evidence>
<evidence type="ECO:0000256" key="1">
    <source>
        <dbReference type="ARBA" id="ARBA00004251"/>
    </source>
</evidence>
<dbReference type="PROSITE" id="PS51473">
    <property type="entry name" value="GNK2"/>
    <property type="match status" value="2"/>
</dbReference>
<evidence type="ECO:0000256" key="10">
    <source>
        <dbReference type="ARBA" id="ARBA00023136"/>
    </source>
</evidence>
<dbReference type="AlphaFoldDB" id="A0A5N5NSI8"/>
<dbReference type="EMBL" id="VDCV01000002">
    <property type="protein sequence ID" value="KAB5569853.1"/>
    <property type="molecule type" value="Genomic_DNA"/>
</dbReference>
<evidence type="ECO:0000256" key="11">
    <source>
        <dbReference type="ARBA" id="ARBA00023157"/>
    </source>
</evidence>
<evidence type="ECO:0000313" key="16">
    <source>
        <dbReference type="EMBL" id="KAB5569853.1"/>
    </source>
</evidence>
<evidence type="ECO:0000256" key="3">
    <source>
        <dbReference type="ARBA" id="ARBA00022475"/>
    </source>
</evidence>
<evidence type="ECO:0000256" key="5">
    <source>
        <dbReference type="ARBA" id="ARBA00022692"/>
    </source>
</evidence>
<dbReference type="CDD" id="cd23509">
    <property type="entry name" value="Gnk2-like"/>
    <property type="match status" value="2"/>
</dbReference>
<dbReference type="Pfam" id="PF01657">
    <property type="entry name" value="Stress-antifung"/>
    <property type="match status" value="2"/>
</dbReference>
<feature type="domain" description="Gnk2-homologous" evidence="15">
    <location>
        <begin position="34"/>
        <end position="137"/>
    </location>
</feature>
<feature type="transmembrane region" description="Helical" evidence="14">
    <location>
        <begin position="264"/>
        <end position="284"/>
    </location>
</feature>
<keyword evidence="2" id="KW-0813">Transport</keyword>
<keyword evidence="9 14" id="KW-1133">Transmembrane helix</keyword>
<sequence>MGLFRKPSFLLSNTVFFITVYGFLVTVISAADYTTLVFKGCADQKFQDPSGIYAQNLKNLSDSLVSQSSQKIYFTATSGDGQNAIMGLYQCRGDLSNDLCHACVTKVPDLIDKLCGKVVAARVQLSGCYLKYEVAGFKQVSETELLYKVCGSTKASGTGFEGRRDAAFETMVDGVRNGSKGLFYTGENQSVFVLGQCEGDLSSGDCGDCVNTAVQSVKSECGDSISGQLYLNKCYLSYSYYPNGVPSISSTSDVGTRQHTQRTVAIAVGGVAALGFGVVCLMFVRSIFKKRLGKHEEGACIAFDESQKTCKYHIVGQACRVIV</sequence>